<dbReference type="SMART" id="SM00382">
    <property type="entry name" value="AAA"/>
    <property type="match status" value="2"/>
</dbReference>
<dbReference type="PROSITE" id="PS00211">
    <property type="entry name" value="ABC_TRANSPORTER_1"/>
    <property type="match status" value="1"/>
</dbReference>
<dbReference type="Gene3D" id="3.40.50.300">
    <property type="entry name" value="P-loop containing nucleotide triphosphate hydrolases"/>
    <property type="match status" value="3"/>
</dbReference>
<dbReference type="AlphaFoldDB" id="A0A6N7R4U4"/>
<proteinExistence type="predicted"/>
<evidence type="ECO:0000256" key="4">
    <source>
        <dbReference type="SAM" id="Coils"/>
    </source>
</evidence>
<dbReference type="InterPro" id="IPR050611">
    <property type="entry name" value="ABCF"/>
</dbReference>
<evidence type="ECO:0000256" key="3">
    <source>
        <dbReference type="ARBA" id="ARBA00022840"/>
    </source>
</evidence>
<dbReference type="RefSeq" id="WP_153836694.1">
    <property type="nucleotide sequence ID" value="NZ_JBHUMW010000006.1"/>
</dbReference>
<name>A0A6N7R4U4_9BACI</name>
<dbReference type="EMBL" id="WJEE01000053">
    <property type="protein sequence ID" value="MRI68170.1"/>
    <property type="molecule type" value="Genomic_DNA"/>
</dbReference>
<dbReference type="NCBIfam" id="NF000170">
    <property type="entry name" value="ABCF_Vga_all"/>
    <property type="match status" value="1"/>
</dbReference>
<evidence type="ECO:0000313" key="6">
    <source>
        <dbReference type="EMBL" id="MRI68170.1"/>
    </source>
</evidence>
<feature type="coiled-coil region" evidence="4">
    <location>
        <begin position="152"/>
        <end position="246"/>
    </location>
</feature>
<keyword evidence="3" id="KW-0067">ATP-binding</keyword>
<keyword evidence="4" id="KW-0175">Coiled coil</keyword>
<evidence type="ECO:0000256" key="1">
    <source>
        <dbReference type="ARBA" id="ARBA00022737"/>
    </source>
</evidence>
<dbReference type="GO" id="GO:0016887">
    <property type="term" value="F:ATP hydrolysis activity"/>
    <property type="evidence" value="ECO:0007669"/>
    <property type="project" value="InterPro"/>
</dbReference>
<dbReference type="Pfam" id="PF00005">
    <property type="entry name" value="ABC_tran"/>
    <property type="match status" value="2"/>
</dbReference>
<organism evidence="6 7">
    <name type="scientific">Gracilibacillus thailandensis</name>
    <dbReference type="NCBI Taxonomy" id="563735"/>
    <lineage>
        <taxon>Bacteria</taxon>
        <taxon>Bacillati</taxon>
        <taxon>Bacillota</taxon>
        <taxon>Bacilli</taxon>
        <taxon>Bacillales</taxon>
        <taxon>Bacillaceae</taxon>
        <taxon>Gracilibacillus</taxon>
    </lineage>
</organism>
<keyword evidence="7" id="KW-1185">Reference proteome</keyword>
<evidence type="ECO:0000313" key="7">
    <source>
        <dbReference type="Proteomes" id="UP000435187"/>
    </source>
</evidence>
<gene>
    <name evidence="6" type="primary">abc-f</name>
    <name evidence="6" type="ORF">GH885_17835</name>
</gene>
<dbReference type="PROSITE" id="PS50893">
    <property type="entry name" value="ABC_TRANSPORTER_2"/>
    <property type="match status" value="2"/>
</dbReference>
<keyword evidence="1" id="KW-0677">Repeat</keyword>
<dbReference type="PANTHER" id="PTHR19211">
    <property type="entry name" value="ATP-BINDING TRANSPORT PROTEIN-RELATED"/>
    <property type="match status" value="1"/>
</dbReference>
<dbReference type="InterPro" id="IPR027417">
    <property type="entry name" value="P-loop_NTPase"/>
</dbReference>
<sequence length="522" mass="59477">MLLQAKNLIITVEERTLLEIDILEIFEGDRIGLVGKNGTGKTTLLHTLAGKLTSEHGTITHYGTVHLLPQLKEADGYKSGGEITQGYIQRAFSNQSSILLADEPTTHLDTNHIEWVENTLKHWQGAYVIVSHDRAFLDATCTKIWEIDQGKLNEYQGNYQQFKDQKEQGLRQHQQKYEKYQAKKQQLERALTLKSEKAERATKKPKNTSASEAKITGAKPYFAKKQKKLQQTAKSIETRLEKLEKVEKPFEETPIKMDLPNQEKLAGKVLIRVENLNGKVGNQLLWKQANFLIKGGDKLAIIGANGSGKTTLIRKILHGEEGVHLSSACKIAYFKQDLSILDPDRSILENAQEGSIHHETLIRTVLARLHFYRDQVHKKVAVLSGGERVKVTLAKLFLSNSNTLILDEPTNFLDLEAMEALEKLLTEYEGTVIFVSHDRRFVEKIATKLVTIEEQQVTYFDGNYQQFKNREQTPVKKHDEQLLIIETKITDVLSRLSIEPSEALEKEFQQLLKEKQRLAKKH</sequence>
<dbReference type="SUPFAM" id="SSF52540">
    <property type="entry name" value="P-loop containing nucleoside triphosphate hydrolases"/>
    <property type="match status" value="2"/>
</dbReference>
<comment type="caution">
    <text evidence="6">The sequence shown here is derived from an EMBL/GenBank/DDBJ whole genome shotgun (WGS) entry which is preliminary data.</text>
</comment>
<keyword evidence="2" id="KW-0547">Nucleotide-binding</keyword>
<dbReference type="PANTHER" id="PTHR19211:SF100">
    <property type="entry name" value="RIBOSOME PROTECTION PROTEIN VMLR"/>
    <property type="match status" value="1"/>
</dbReference>
<dbReference type="InterPro" id="IPR003593">
    <property type="entry name" value="AAA+_ATPase"/>
</dbReference>
<dbReference type="InterPro" id="IPR003439">
    <property type="entry name" value="ABC_transporter-like_ATP-bd"/>
</dbReference>
<dbReference type="InterPro" id="IPR017871">
    <property type="entry name" value="ABC_transporter-like_CS"/>
</dbReference>
<dbReference type="CDD" id="cd03221">
    <property type="entry name" value="ABCF_EF-3"/>
    <property type="match status" value="2"/>
</dbReference>
<dbReference type="NCBIfam" id="NF000355">
    <property type="entry name" value="ribo_prot_ABC_F"/>
    <property type="match status" value="1"/>
</dbReference>
<dbReference type="GO" id="GO:0005524">
    <property type="term" value="F:ATP binding"/>
    <property type="evidence" value="ECO:0007669"/>
    <property type="project" value="UniProtKB-KW"/>
</dbReference>
<dbReference type="Proteomes" id="UP000435187">
    <property type="component" value="Unassembled WGS sequence"/>
</dbReference>
<protein>
    <submittedName>
        <fullName evidence="6">ABC-F type ribosomal protection protein</fullName>
    </submittedName>
</protein>
<evidence type="ECO:0000256" key="2">
    <source>
        <dbReference type="ARBA" id="ARBA00022741"/>
    </source>
</evidence>
<reference evidence="6 7" key="1">
    <citation type="submission" date="2019-10" db="EMBL/GenBank/DDBJ databases">
        <title>Gracilibacillus salitolerans sp. nov., a moderate halophile isolated from a saline soil in northwest China.</title>
        <authorList>
            <person name="Gan L."/>
        </authorList>
    </citation>
    <scope>NUCLEOTIDE SEQUENCE [LARGE SCALE GENOMIC DNA]</scope>
    <source>
        <strain evidence="6 7">TP2-8</strain>
    </source>
</reference>
<accession>A0A6N7R4U4</accession>
<feature type="domain" description="ABC transporter" evidence="5">
    <location>
        <begin position="271"/>
        <end position="479"/>
    </location>
</feature>
<feature type="domain" description="ABC transporter" evidence="5">
    <location>
        <begin position="3"/>
        <end position="174"/>
    </location>
</feature>
<evidence type="ECO:0000259" key="5">
    <source>
        <dbReference type="PROSITE" id="PS50893"/>
    </source>
</evidence>